<dbReference type="Pfam" id="PF08245">
    <property type="entry name" value="Mur_ligase_M"/>
    <property type="match status" value="1"/>
</dbReference>
<evidence type="ECO:0000256" key="14">
    <source>
        <dbReference type="NCBIfam" id="TIGR01082"/>
    </source>
</evidence>
<keyword evidence="6" id="KW-0132">Cell division</keyword>
<dbReference type="Proteomes" id="UP000236434">
    <property type="component" value="Unassembled WGS sequence"/>
</dbReference>
<feature type="domain" description="Mur ligase C-terminal" evidence="16">
    <location>
        <begin position="305"/>
        <end position="433"/>
    </location>
</feature>
<dbReference type="OrthoDB" id="9804126at2"/>
<dbReference type="RefSeq" id="WP_103067209.1">
    <property type="nucleotide sequence ID" value="NZ_AZRL01000016.1"/>
</dbReference>
<evidence type="ECO:0000259" key="17">
    <source>
        <dbReference type="Pfam" id="PF08245"/>
    </source>
</evidence>
<evidence type="ECO:0000313" key="18">
    <source>
        <dbReference type="EMBL" id="PNR96141.1"/>
    </source>
</evidence>
<dbReference type="SUPFAM" id="SSF51984">
    <property type="entry name" value="MurCD N-terminal domain"/>
    <property type="match status" value="1"/>
</dbReference>
<dbReference type="InterPro" id="IPR036565">
    <property type="entry name" value="Mur-like_cat_sf"/>
</dbReference>
<evidence type="ECO:0000256" key="7">
    <source>
        <dbReference type="ARBA" id="ARBA00022741"/>
    </source>
</evidence>
<evidence type="ECO:0000313" key="19">
    <source>
        <dbReference type="Proteomes" id="UP000236434"/>
    </source>
</evidence>
<organism evidence="18 19">
    <name type="scientific">Petrotoga olearia DSM 13574</name>
    <dbReference type="NCBI Taxonomy" id="1122955"/>
    <lineage>
        <taxon>Bacteria</taxon>
        <taxon>Thermotogati</taxon>
        <taxon>Thermotogota</taxon>
        <taxon>Thermotogae</taxon>
        <taxon>Petrotogales</taxon>
        <taxon>Petrotogaceae</taxon>
        <taxon>Petrotoga</taxon>
    </lineage>
</organism>
<comment type="catalytic activity">
    <reaction evidence="13">
        <text>UDP-N-acetyl-alpha-D-muramate + L-alanine + ATP = UDP-N-acetyl-alpha-D-muramoyl-L-alanine + ADP + phosphate + H(+)</text>
        <dbReference type="Rhea" id="RHEA:23372"/>
        <dbReference type="ChEBI" id="CHEBI:15378"/>
        <dbReference type="ChEBI" id="CHEBI:30616"/>
        <dbReference type="ChEBI" id="CHEBI:43474"/>
        <dbReference type="ChEBI" id="CHEBI:57972"/>
        <dbReference type="ChEBI" id="CHEBI:70757"/>
        <dbReference type="ChEBI" id="CHEBI:83898"/>
        <dbReference type="ChEBI" id="CHEBI:456216"/>
        <dbReference type="EC" id="6.3.2.8"/>
    </reaction>
</comment>
<evidence type="ECO:0000259" key="16">
    <source>
        <dbReference type="Pfam" id="PF02875"/>
    </source>
</evidence>
<evidence type="ECO:0000256" key="4">
    <source>
        <dbReference type="ARBA" id="ARBA00022490"/>
    </source>
</evidence>
<dbReference type="EC" id="6.3.2.8" evidence="3 14"/>
<dbReference type="GO" id="GO:0008763">
    <property type="term" value="F:UDP-N-acetylmuramate-L-alanine ligase activity"/>
    <property type="evidence" value="ECO:0007669"/>
    <property type="project" value="UniProtKB-UniRule"/>
</dbReference>
<dbReference type="UniPathway" id="UPA00219"/>
<comment type="caution">
    <text evidence="18">The sequence shown here is derived from an EMBL/GenBank/DDBJ whole genome shotgun (WGS) entry which is preliminary data.</text>
</comment>
<dbReference type="SUPFAM" id="SSF53244">
    <property type="entry name" value="MurD-like peptide ligases, peptide-binding domain"/>
    <property type="match status" value="1"/>
</dbReference>
<protein>
    <recommendedName>
        <fullName evidence="3 14">UDP-N-acetylmuramate--L-alanine ligase</fullName>
        <ecNumber evidence="3 14">6.3.2.8</ecNumber>
    </recommendedName>
</protein>
<evidence type="ECO:0000256" key="13">
    <source>
        <dbReference type="ARBA" id="ARBA00047833"/>
    </source>
</evidence>
<dbReference type="Pfam" id="PF01225">
    <property type="entry name" value="Mur_ligase"/>
    <property type="match status" value="1"/>
</dbReference>
<dbReference type="GO" id="GO:0009252">
    <property type="term" value="P:peptidoglycan biosynthetic process"/>
    <property type="evidence" value="ECO:0007669"/>
    <property type="project" value="UniProtKB-UniRule"/>
</dbReference>
<dbReference type="GO" id="GO:0051301">
    <property type="term" value="P:cell division"/>
    <property type="evidence" value="ECO:0007669"/>
    <property type="project" value="UniProtKB-KW"/>
</dbReference>
<evidence type="ECO:0000256" key="2">
    <source>
        <dbReference type="ARBA" id="ARBA00004752"/>
    </source>
</evidence>
<feature type="domain" description="Mur ligase N-terminal catalytic" evidence="15">
    <location>
        <begin position="3"/>
        <end position="101"/>
    </location>
</feature>
<evidence type="ECO:0000259" key="15">
    <source>
        <dbReference type="Pfam" id="PF01225"/>
    </source>
</evidence>
<evidence type="ECO:0000256" key="6">
    <source>
        <dbReference type="ARBA" id="ARBA00022618"/>
    </source>
</evidence>
<dbReference type="InterPro" id="IPR004101">
    <property type="entry name" value="Mur_ligase_C"/>
</dbReference>
<evidence type="ECO:0000256" key="1">
    <source>
        <dbReference type="ARBA" id="ARBA00004496"/>
    </source>
</evidence>
<dbReference type="InterPro" id="IPR050061">
    <property type="entry name" value="MurCDEF_pg_biosynth"/>
</dbReference>
<dbReference type="EMBL" id="AZRL01000016">
    <property type="protein sequence ID" value="PNR96141.1"/>
    <property type="molecule type" value="Genomic_DNA"/>
</dbReference>
<comment type="subcellular location">
    <subcellularLocation>
        <location evidence="1">Cytoplasm</location>
    </subcellularLocation>
</comment>
<keyword evidence="8" id="KW-0067">ATP-binding</keyword>
<dbReference type="PANTHER" id="PTHR43445">
    <property type="entry name" value="UDP-N-ACETYLMURAMATE--L-ALANINE LIGASE-RELATED"/>
    <property type="match status" value="1"/>
</dbReference>
<dbReference type="InterPro" id="IPR013221">
    <property type="entry name" value="Mur_ligase_cen"/>
</dbReference>
<dbReference type="SUPFAM" id="SSF53623">
    <property type="entry name" value="MurD-like peptide ligases, catalytic domain"/>
    <property type="match status" value="1"/>
</dbReference>
<comment type="pathway">
    <text evidence="2">Cell wall biogenesis; peptidoglycan biosynthesis.</text>
</comment>
<dbReference type="Gene3D" id="3.40.1190.10">
    <property type="entry name" value="Mur-like, catalytic domain"/>
    <property type="match status" value="1"/>
</dbReference>
<dbReference type="AlphaFoldDB" id="A0A2K1P042"/>
<dbReference type="InterPro" id="IPR005758">
    <property type="entry name" value="UDP-N-AcMur_Ala_ligase_MurC"/>
</dbReference>
<feature type="domain" description="Mur ligase central" evidence="17">
    <location>
        <begin position="106"/>
        <end position="282"/>
    </location>
</feature>
<keyword evidence="9" id="KW-0133">Cell shape</keyword>
<dbReference type="PANTHER" id="PTHR43445:SF3">
    <property type="entry name" value="UDP-N-ACETYLMURAMATE--L-ALANINE LIGASE"/>
    <property type="match status" value="1"/>
</dbReference>
<evidence type="ECO:0000256" key="5">
    <source>
        <dbReference type="ARBA" id="ARBA00022598"/>
    </source>
</evidence>
<sequence>MKYYFSGIGGIGMSSLALYLAYKHGIKNVLGSNNEMNERVEYLIKKGIKVKLKQDSDLPDIDFLIKTTAIKDTNPELIEAKKRNITILNRMQLLNSILKEHTSIGITGTDGKTTTTAMISQIFKNAGKDPTVFLGGIHDSLEDGNFRYGNGIVIAEVDESDGFIEETETDFSIINNLRPDHLEHYDNEFEKLESSLYKFARKTKELVILNGDDIHLAKWSFNEGKVLYFGQGENADYNIKNRRQYNGYQVFELHYKNTHIGDITLNLPGLHYAYDALASAALSLEAGIDFKTIKETYMGYNSVGRRFNILYDKDNLSIIDDYAHTPDEILATIKATKENFPKRKLITIFQPHRYTRLYFHINDFIDVLKYSDEVLVYRIYSAFEEPINGVDERKVVEALNSKSTFSKYYNSEDEIISDLLQERNAVLLFVGAGDITDIAKKLSKYKKNLDIS</sequence>
<dbReference type="GO" id="GO:0071555">
    <property type="term" value="P:cell wall organization"/>
    <property type="evidence" value="ECO:0007669"/>
    <property type="project" value="UniProtKB-KW"/>
</dbReference>
<evidence type="ECO:0000256" key="10">
    <source>
        <dbReference type="ARBA" id="ARBA00022984"/>
    </source>
</evidence>
<dbReference type="InterPro" id="IPR036615">
    <property type="entry name" value="Mur_ligase_C_dom_sf"/>
</dbReference>
<dbReference type="GO" id="GO:0005524">
    <property type="term" value="F:ATP binding"/>
    <property type="evidence" value="ECO:0007669"/>
    <property type="project" value="UniProtKB-KW"/>
</dbReference>
<accession>A0A2K1P042</accession>
<evidence type="ECO:0000256" key="11">
    <source>
        <dbReference type="ARBA" id="ARBA00023306"/>
    </source>
</evidence>
<keyword evidence="11" id="KW-0131">Cell cycle</keyword>
<dbReference type="Gene3D" id="3.40.50.720">
    <property type="entry name" value="NAD(P)-binding Rossmann-like Domain"/>
    <property type="match status" value="1"/>
</dbReference>
<dbReference type="InterPro" id="IPR000713">
    <property type="entry name" value="Mur_ligase_N"/>
</dbReference>
<keyword evidence="4" id="KW-0963">Cytoplasm</keyword>
<dbReference type="Pfam" id="PF02875">
    <property type="entry name" value="Mur_ligase_C"/>
    <property type="match status" value="1"/>
</dbReference>
<keyword evidence="10" id="KW-0573">Peptidoglycan synthesis</keyword>
<evidence type="ECO:0000256" key="9">
    <source>
        <dbReference type="ARBA" id="ARBA00022960"/>
    </source>
</evidence>
<keyword evidence="5 18" id="KW-0436">Ligase</keyword>
<evidence type="ECO:0000256" key="8">
    <source>
        <dbReference type="ARBA" id="ARBA00022840"/>
    </source>
</evidence>
<dbReference type="NCBIfam" id="TIGR01082">
    <property type="entry name" value="murC"/>
    <property type="match status" value="1"/>
</dbReference>
<reference evidence="18 19" key="1">
    <citation type="submission" date="2013-12" db="EMBL/GenBank/DDBJ databases">
        <title>Comparative genomics of Petrotoga isolates.</title>
        <authorList>
            <person name="Nesbo C.L."/>
            <person name="Charchuk R."/>
            <person name="Chow K."/>
        </authorList>
    </citation>
    <scope>NUCLEOTIDE SEQUENCE [LARGE SCALE GENOMIC DNA]</scope>
    <source>
        <strain evidence="18 19">DSM 13574</strain>
    </source>
</reference>
<gene>
    <name evidence="18" type="ORF">X929_06610</name>
</gene>
<keyword evidence="12" id="KW-0961">Cell wall biogenesis/degradation</keyword>
<keyword evidence="7" id="KW-0547">Nucleotide-binding</keyword>
<dbReference type="Gene3D" id="3.90.190.20">
    <property type="entry name" value="Mur ligase, C-terminal domain"/>
    <property type="match status" value="1"/>
</dbReference>
<dbReference type="GO" id="GO:0008360">
    <property type="term" value="P:regulation of cell shape"/>
    <property type="evidence" value="ECO:0007669"/>
    <property type="project" value="UniProtKB-KW"/>
</dbReference>
<evidence type="ECO:0000256" key="12">
    <source>
        <dbReference type="ARBA" id="ARBA00023316"/>
    </source>
</evidence>
<dbReference type="GO" id="GO:0005737">
    <property type="term" value="C:cytoplasm"/>
    <property type="evidence" value="ECO:0007669"/>
    <property type="project" value="UniProtKB-SubCell"/>
</dbReference>
<evidence type="ECO:0000256" key="3">
    <source>
        <dbReference type="ARBA" id="ARBA00012211"/>
    </source>
</evidence>
<name>A0A2K1P042_9BACT</name>
<proteinExistence type="predicted"/>